<dbReference type="VEuPathDB" id="FungiDB:PABG_02311"/>
<dbReference type="EMBL" id="LZYO01000062">
    <property type="protein sequence ID" value="ODH38822.1"/>
    <property type="molecule type" value="Genomic_DNA"/>
</dbReference>
<evidence type="ECO:0000313" key="2">
    <source>
        <dbReference type="Proteomes" id="UP000242814"/>
    </source>
</evidence>
<accession>A0A1D2JJG0</accession>
<organism evidence="1 2">
    <name type="scientific">Paracoccidioides brasiliensis</name>
    <dbReference type="NCBI Taxonomy" id="121759"/>
    <lineage>
        <taxon>Eukaryota</taxon>
        <taxon>Fungi</taxon>
        <taxon>Dikarya</taxon>
        <taxon>Ascomycota</taxon>
        <taxon>Pezizomycotina</taxon>
        <taxon>Eurotiomycetes</taxon>
        <taxon>Eurotiomycetidae</taxon>
        <taxon>Onygenales</taxon>
        <taxon>Ajellomycetaceae</taxon>
        <taxon>Paracoccidioides</taxon>
    </lineage>
</organism>
<evidence type="ECO:0000313" key="1">
    <source>
        <dbReference type="EMBL" id="ODH38822.1"/>
    </source>
</evidence>
<sequence length="77" mass="9005">MWLRMLEVWLTARLLASPGFHRTVRLVHKKVQEIRHGKALDDMGGTNIEKPEGSLKRFFELFRDELKNQAGRGPRHP</sequence>
<gene>
    <name evidence="1" type="ORF">ACO22_02135</name>
</gene>
<dbReference type="AlphaFoldDB" id="A0A1D2JJG0"/>
<dbReference type="VEuPathDB" id="FungiDB:PADG_00725"/>
<protein>
    <submittedName>
        <fullName evidence="1">Uncharacterized protein</fullName>
    </submittedName>
</protein>
<dbReference type="Pfam" id="PF10906">
    <property type="entry name" value="Mrx7"/>
    <property type="match status" value="1"/>
</dbReference>
<comment type="caution">
    <text evidence="1">The sequence shown here is derived from an EMBL/GenBank/DDBJ whole genome shotgun (WGS) entry which is preliminary data.</text>
</comment>
<dbReference type="InterPro" id="IPR020301">
    <property type="entry name" value="Mrx7"/>
</dbReference>
<reference evidence="1 2" key="1">
    <citation type="submission" date="2016-06" db="EMBL/GenBank/DDBJ databases">
        <authorList>
            <person name="Kjaerup R.B."/>
            <person name="Dalgaard T.S."/>
            <person name="Juul-Madsen H.R."/>
        </authorList>
    </citation>
    <scope>NUCLEOTIDE SEQUENCE [LARGE SCALE GENOMIC DNA]</scope>
    <source>
        <strain evidence="1 2">Pb300</strain>
    </source>
</reference>
<dbReference type="Proteomes" id="UP000242814">
    <property type="component" value="Unassembled WGS sequence"/>
</dbReference>
<dbReference type="OrthoDB" id="4138121at2759"/>
<name>A0A1D2JJG0_PARBR</name>
<dbReference type="OMA" id="RVHQKVQ"/>
<proteinExistence type="predicted"/>